<feature type="region of interest" description="Disordered" evidence="2">
    <location>
        <begin position="256"/>
        <end position="311"/>
    </location>
</feature>
<proteinExistence type="predicted"/>
<evidence type="ECO:0000313" key="4">
    <source>
        <dbReference type="Proteomes" id="UP000267251"/>
    </source>
</evidence>
<gene>
    <name evidence="3" type="ORF">BJ684DRAFT_17866</name>
</gene>
<keyword evidence="4" id="KW-1185">Reference proteome</keyword>
<keyword evidence="1" id="KW-0175">Coiled coil</keyword>
<name>A0A4P9XZI4_9FUNG</name>
<feature type="region of interest" description="Disordered" evidence="2">
    <location>
        <begin position="698"/>
        <end position="720"/>
    </location>
</feature>
<organism evidence="3 4">
    <name type="scientific">Piptocephalis cylindrospora</name>
    <dbReference type="NCBI Taxonomy" id="1907219"/>
    <lineage>
        <taxon>Eukaryota</taxon>
        <taxon>Fungi</taxon>
        <taxon>Fungi incertae sedis</taxon>
        <taxon>Zoopagomycota</taxon>
        <taxon>Zoopagomycotina</taxon>
        <taxon>Zoopagomycetes</taxon>
        <taxon>Zoopagales</taxon>
        <taxon>Piptocephalidaceae</taxon>
        <taxon>Piptocephalis</taxon>
    </lineage>
</organism>
<protein>
    <submittedName>
        <fullName evidence="3">Uncharacterized protein</fullName>
    </submittedName>
</protein>
<sequence>MYDQALSLKRQGKVIQAREILLGILKSNIDPSQDVPGDFQKNHPEAWSTMHQLWYGVHKATAACWMLDTEDLRTSRKNAIDHFIQALELDATDHPVWQALSKAIWQLGDRESTVYILWQALSLLSAQAAYDNVPFTLDSLSHSAKRCLKAFLHSLQGAFPMESPKGLLRIIWRQYPRLLPHPNDHSPCDWAQLANQDPLNQVMMMMEKVQADVAGEDSTLRFPLPITARPSMDPLIVQPIFPSWPEIGRALGRLVESQKDDNPSDDESVNIPANTSEGSVIPLKRTGSPGEEEEPGKKRLAHADGDGRRLSKRVRGRGDLLEKELEDQEEALSDLVTEVSRYLSQMGFLGELLTDLEDLPLMRHLAAALTSQEGLAPWAQKSLYKISKEPSLPGKTEWTDPLVEWMEQSRPKSREADPLFTSATSLVPSLNTSNSGVLQCIFRFLWSLFGMGPGSRGSAWRYQWPDQLLPVVVRLIYCYIDGLLDAWTSLHQDFPIECLPEACLGVAELLVECHSAFPSLGSQGPVDWLDQLDHWMLQCARVGIPLTVRPPPIMKSPSGGKRLTRASKDPASLQRDLRLTWLRVRRILCEVRGRTSQDTEASRDMHEPESSQDPELVEMEKRSKAELSGLLDQCRSLLSLLGEEVILANCRYQYRICNQTVESLSDVLLIRDAQRGLNNILANGEAQGVIDALEGPLFNEESSQNSPPERPKAGRSPKSRMEAEGSAIMVQLVHRSVEDQVYYLGQLYQAYSKSGDTSLERRVTCALRLFSLLFKDFWQGSPRVDTMRKLVDQMKTLDDLYALIYTKRQ</sequence>
<evidence type="ECO:0000256" key="2">
    <source>
        <dbReference type="SAM" id="MobiDB-lite"/>
    </source>
</evidence>
<reference evidence="4" key="1">
    <citation type="journal article" date="2018" name="Nat. Microbiol.">
        <title>Leveraging single-cell genomics to expand the fungal tree of life.</title>
        <authorList>
            <person name="Ahrendt S.R."/>
            <person name="Quandt C.A."/>
            <person name="Ciobanu D."/>
            <person name="Clum A."/>
            <person name="Salamov A."/>
            <person name="Andreopoulos B."/>
            <person name="Cheng J.F."/>
            <person name="Woyke T."/>
            <person name="Pelin A."/>
            <person name="Henrissat B."/>
            <person name="Reynolds N.K."/>
            <person name="Benny G.L."/>
            <person name="Smith M.E."/>
            <person name="James T.Y."/>
            <person name="Grigoriev I.V."/>
        </authorList>
    </citation>
    <scope>NUCLEOTIDE SEQUENCE [LARGE SCALE GENOMIC DNA]</scope>
</reference>
<dbReference type="AlphaFoldDB" id="A0A4P9XZI4"/>
<feature type="non-terminal residue" evidence="3">
    <location>
        <position position="809"/>
    </location>
</feature>
<evidence type="ECO:0000313" key="3">
    <source>
        <dbReference type="EMBL" id="RKP11552.1"/>
    </source>
</evidence>
<dbReference type="OrthoDB" id="77564at2759"/>
<feature type="coiled-coil region" evidence="1">
    <location>
        <begin position="318"/>
        <end position="345"/>
    </location>
</feature>
<dbReference type="EMBL" id="KZ988813">
    <property type="protein sequence ID" value="RKP11552.1"/>
    <property type="molecule type" value="Genomic_DNA"/>
</dbReference>
<feature type="region of interest" description="Disordered" evidence="2">
    <location>
        <begin position="597"/>
        <end position="617"/>
    </location>
</feature>
<dbReference type="Proteomes" id="UP000267251">
    <property type="component" value="Unassembled WGS sequence"/>
</dbReference>
<feature type="compositionally biased region" description="Basic and acidic residues" evidence="2">
    <location>
        <begin position="295"/>
        <end position="309"/>
    </location>
</feature>
<accession>A0A4P9XZI4</accession>
<feature type="compositionally biased region" description="Basic and acidic residues" evidence="2">
    <location>
        <begin position="597"/>
        <end position="609"/>
    </location>
</feature>
<evidence type="ECO:0000256" key="1">
    <source>
        <dbReference type="SAM" id="Coils"/>
    </source>
</evidence>